<gene>
    <name evidence="1" type="ORF">NCTC10717_01252</name>
</gene>
<protein>
    <submittedName>
        <fullName evidence="1">Uncharacterized protein</fullName>
    </submittedName>
</protein>
<dbReference type="AlphaFoldDB" id="A0A380MWI4"/>
<reference evidence="1 2" key="1">
    <citation type="submission" date="2018-06" db="EMBL/GenBank/DDBJ databases">
        <authorList>
            <consortium name="Pathogen Informatics"/>
            <person name="Doyle S."/>
        </authorList>
    </citation>
    <scope>NUCLEOTIDE SEQUENCE [LARGE SCALE GENOMIC DNA]</scope>
    <source>
        <strain evidence="1 2">NCTC10717</strain>
    </source>
</reference>
<organism evidence="1 2">
    <name type="scientific">Suttonella indologenes</name>
    <dbReference type="NCBI Taxonomy" id="13276"/>
    <lineage>
        <taxon>Bacteria</taxon>
        <taxon>Pseudomonadati</taxon>
        <taxon>Pseudomonadota</taxon>
        <taxon>Gammaproteobacteria</taxon>
        <taxon>Cardiobacteriales</taxon>
        <taxon>Cardiobacteriaceae</taxon>
        <taxon>Suttonella</taxon>
    </lineage>
</organism>
<keyword evidence="2" id="KW-1185">Reference proteome</keyword>
<dbReference type="Proteomes" id="UP000254575">
    <property type="component" value="Unassembled WGS sequence"/>
</dbReference>
<dbReference type="EMBL" id="UHIA01000004">
    <property type="protein sequence ID" value="SUO96929.1"/>
    <property type="molecule type" value="Genomic_DNA"/>
</dbReference>
<accession>A0A380MWI4</accession>
<evidence type="ECO:0000313" key="2">
    <source>
        <dbReference type="Proteomes" id="UP000254575"/>
    </source>
</evidence>
<proteinExistence type="predicted"/>
<sequence length="36" mass="3858">MKRRHLLKTDGAAVVLGAAGAAKAQDKAIHWKLVMT</sequence>
<name>A0A380MWI4_9GAMM</name>
<evidence type="ECO:0000313" key="1">
    <source>
        <dbReference type="EMBL" id="SUO96929.1"/>
    </source>
</evidence>